<gene>
    <name evidence="1" type="ORF">NYR52_07880</name>
</gene>
<evidence type="ECO:0000313" key="2">
    <source>
        <dbReference type="Proteomes" id="UP001058650"/>
    </source>
</evidence>
<accession>A0ABY5U5W6</accession>
<proteinExistence type="predicted"/>
<evidence type="ECO:0000313" key="1">
    <source>
        <dbReference type="EMBL" id="UWE05024.1"/>
    </source>
</evidence>
<dbReference type="RefSeq" id="WP_022738072.1">
    <property type="nucleotide sequence ID" value="NZ_CP103866.1"/>
</dbReference>
<dbReference type="Proteomes" id="UP001058650">
    <property type="component" value="Chromosome"/>
</dbReference>
<organism evidence="1 2">
    <name type="scientific">Laceyella sacchari</name>
    <name type="common">Thermoactinomyces thalpophilus</name>
    <dbReference type="NCBI Taxonomy" id="37482"/>
    <lineage>
        <taxon>Bacteria</taxon>
        <taxon>Bacillati</taxon>
        <taxon>Bacillota</taxon>
        <taxon>Bacilli</taxon>
        <taxon>Bacillales</taxon>
        <taxon>Thermoactinomycetaceae</taxon>
        <taxon>Laceyella</taxon>
    </lineage>
</organism>
<sequence length="60" mass="6880">MEMKKRLGIHIEGCIYAVDEHVDIDHDEFLDKFIDFVEANGWMFGGGTYQVDEEGEAVDN</sequence>
<reference evidence="1" key="1">
    <citation type="submission" date="2022-08" db="EMBL/GenBank/DDBJ databases">
        <title>The complete genome sequence of the thermophilic bacterium Laceyella sacchari FBKL4.010 reveals the basis for tetramethylpyrazine biosynthesis in Moutai-flavor Daqu.</title>
        <authorList>
            <person name="Li D."/>
            <person name="Huang W."/>
            <person name="Wang C."/>
            <person name="Qiu S."/>
        </authorList>
    </citation>
    <scope>NUCLEOTIDE SEQUENCE</scope>
    <source>
        <strain evidence="1">FBKL4.014</strain>
    </source>
</reference>
<name>A0ABY5U5W6_LACSH</name>
<protein>
    <submittedName>
        <fullName evidence="1">50S ribosome-binding protein YggL</fullName>
    </submittedName>
</protein>
<keyword evidence="2" id="KW-1185">Reference proteome</keyword>
<dbReference type="EMBL" id="CP103866">
    <property type="protein sequence ID" value="UWE05024.1"/>
    <property type="molecule type" value="Genomic_DNA"/>
</dbReference>